<dbReference type="eggNOG" id="COG3497">
    <property type="taxonomic scope" value="Bacteria"/>
</dbReference>
<dbReference type="HOGENOM" id="CLU_534936_0_0_9"/>
<accession>A0A075RDD7</accession>
<gene>
    <name evidence="1" type="ORF">BRLA_c031080</name>
</gene>
<protein>
    <recommendedName>
        <fullName evidence="3">Phage tail protein</fullName>
    </recommendedName>
</protein>
<dbReference type="EMBL" id="CP007806">
    <property type="protein sequence ID" value="AIG27420.1"/>
    <property type="molecule type" value="Genomic_DNA"/>
</dbReference>
<dbReference type="KEGG" id="blr:BRLA_c031080"/>
<organism evidence="1 2">
    <name type="scientific">Brevibacillus laterosporus LMG 15441</name>
    <dbReference type="NCBI Taxonomy" id="1042163"/>
    <lineage>
        <taxon>Bacteria</taxon>
        <taxon>Bacillati</taxon>
        <taxon>Bacillota</taxon>
        <taxon>Bacilli</taxon>
        <taxon>Bacillales</taxon>
        <taxon>Paenibacillaceae</taxon>
        <taxon>Brevibacillus</taxon>
    </lineage>
</organism>
<name>A0A075RDD7_BRELA</name>
<evidence type="ECO:0000313" key="1">
    <source>
        <dbReference type="EMBL" id="AIG27420.1"/>
    </source>
</evidence>
<sequence>MLTILRGVTSLQDYAPGLFVNELPVPQSEEISTPQFILGFVGEFDRGPLNKYMLISETPSKRLIEIAEPILGASTKKLAGNQLLDHLHHARIKKAAFVRVLGNGHQTASLHLKDRQDKETARIYPKAGPGEYANIFTIEVQEGTKANTFKLILWSDLGGFETYDNLSKNPEDARYVEKVIQSTSEHFVFEDVKAEKDFDTTRPAVMARTQLKNGSNGAPLTDQDRIGSFDPGTGVRTGQRLLGVIGNILTDVAHINYSSPEVDKALIALSEKHNFIAYIGTNNSQTITDASEYRDQFDSDFGQMVYGYYSSVTGQRISGSCLSAIAHVKGQIEDSGLAVECNWIAGTDQELEFEDYQELFTHQIAAFQLKPSAKGDGSYAWRMANDYTLAKNDVAGDPIADNKNRKVNRRRLNSWIEKQLEAVAASWQGKAMTKPMKEAADMRIRTFFDNLVKPTNPLETSKIETYSIRFNQKAQSIDQFVQELKVKQYNTAEWILLNYQGGTNVEVDV</sequence>
<evidence type="ECO:0000313" key="2">
    <source>
        <dbReference type="Proteomes" id="UP000005850"/>
    </source>
</evidence>
<keyword evidence="2" id="KW-1185">Reference proteome</keyword>
<proteinExistence type="predicted"/>
<reference evidence="1 2" key="1">
    <citation type="journal article" date="2011" name="J. Bacteriol.">
        <title>Genome sequence of Brevibacillus laterosporus LMG 15441, a pathogen of invertebrates.</title>
        <authorList>
            <person name="Djukic M."/>
            <person name="Poehlein A."/>
            <person name="Thurmer A."/>
            <person name="Daniel R."/>
        </authorList>
    </citation>
    <scope>NUCLEOTIDE SEQUENCE [LARGE SCALE GENOMIC DNA]</scope>
    <source>
        <strain evidence="1 2">LMG 15441</strain>
    </source>
</reference>
<dbReference type="STRING" id="1042163.BRLA_c031080"/>
<dbReference type="Proteomes" id="UP000005850">
    <property type="component" value="Chromosome"/>
</dbReference>
<dbReference type="AlphaFoldDB" id="A0A075RDD7"/>
<evidence type="ECO:0008006" key="3">
    <source>
        <dbReference type="Google" id="ProtNLM"/>
    </source>
</evidence>